<dbReference type="CDD" id="cd02432">
    <property type="entry name" value="Nodulin-21_like_1"/>
    <property type="match status" value="1"/>
</dbReference>
<dbReference type="HOGENOM" id="CLU_038957_3_0_5"/>
<proteinExistence type="predicted"/>
<feature type="transmembrane region" description="Helical" evidence="5">
    <location>
        <begin position="184"/>
        <end position="202"/>
    </location>
</feature>
<evidence type="ECO:0000256" key="5">
    <source>
        <dbReference type="SAM" id="Phobius"/>
    </source>
</evidence>
<feature type="transmembrane region" description="Helical" evidence="5">
    <location>
        <begin position="214"/>
        <end position="236"/>
    </location>
</feature>
<keyword evidence="3 5" id="KW-1133">Transmembrane helix</keyword>
<dbReference type="STRING" id="1367847.JCM7686_1590"/>
<dbReference type="EMBL" id="CP006650">
    <property type="protein sequence ID" value="AGT08691.1"/>
    <property type="molecule type" value="Genomic_DNA"/>
</dbReference>
<feature type="transmembrane region" description="Helical" evidence="5">
    <location>
        <begin position="56"/>
        <end position="78"/>
    </location>
</feature>
<dbReference type="GO" id="GO:0030026">
    <property type="term" value="P:intracellular manganese ion homeostasis"/>
    <property type="evidence" value="ECO:0007669"/>
    <property type="project" value="InterPro"/>
</dbReference>
<dbReference type="InterPro" id="IPR008217">
    <property type="entry name" value="Ccc1_fam"/>
</dbReference>
<dbReference type="Pfam" id="PF01988">
    <property type="entry name" value="VIT1"/>
    <property type="match status" value="1"/>
</dbReference>
<dbReference type="OrthoDB" id="9789677at2"/>
<evidence type="ECO:0000256" key="3">
    <source>
        <dbReference type="ARBA" id="ARBA00022989"/>
    </source>
</evidence>
<evidence type="ECO:0000256" key="2">
    <source>
        <dbReference type="ARBA" id="ARBA00022692"/>
    </source>
</evidence>
<dbReference type="GO" id="GO:0012505">
    <property type="term" value="C:endomembrane system"/>
    <property type="evidence" value="ECO:0007669"/>
    <property type="project" value="UniProtKB-SubCell"/>
</dbReference>
<evidence type="ECO:0000256" key="1">
    <source>
        <dbReference type="ARBA" id="ARBA00004127"/>
    </source>
</evidence>
<evidence type="ECO:0000256" key="4">
    <source>
        <dbReference type="ARBA" id="ARBA00023136"/>
    </source>
</evidence>
<comment type="subcellular location">
    <subcellularLocation>
        <location evidence="1">Endomembrane system</location>
        <topology evidence="1">Multi-pass membrane protein</topology>
    </subcellularLocation>
</comment>
<evidence type="ECO:0000313" key="7">
    <source>
        <dbReference type="Proteomes" id="UP000015480"/>
    </source>
</evidence>
<organism evidence="6 7">
    <name type="scientific">Paracoccus aminophilus JCM 7686</name>
    <dbReference type="NCBI Taxonomy" id="1367847"/>
    <lineage>
        <taxon>Bacteria</taxon>
        <taxon>Pseudomonadati</taxon>
        <taxon>Pseudomonadota</taxon>
        <taxon>Alphaproteobacteria</taxon>
        <taxon>Rhodobacterales</taxon>
        <taxon>Paracoccaceae</taxon>
        <taxon>Paracoccus</taxon>
    </lineage>
</organism>
<name>S5YTY8_PARAH</name>
<reference evidence="6 7" key="1">
    <citation type="journal article" date="2014" name="BMC Genomics">
        <title>Architecture and functions of a multipartite genome of the methylotrophic bacterium Paracoccus aminophilus JCM 7686, containing primary and secondary chromids.</title>
        <authorList>
            <person name="Dziewit L."/>
            <person name="Czarnecki J."/>
            <person name="Wibberg D."/>
            <person name="Radlinska M."/>
            <person name="Mrozek P."/>
            <person name="Szymczak M."/>
            <person name="Schluter A."/>
            <person name="Puhler A."/>
            <person name="Bartosik D."/>
        </authorList>
    </citation>
    <scope>NUCLEOTIDE SEQUENCE [LARGE SCALE GENOMIC DNA]</scope>
    <source>
        <strain evidence="6">JCM 7686</strain>
    </source>
</reference>
<dbReference type="RefSeq" id="WP_020950329.1">
    <property type="nucleotide sequence ID" value="NC_022041.1"/>
</dbReference>
<dbReference type="GO" id="GO:0005384">
    <property type="term" value="F:manganese ion transmembrane transporter activity"/>
    <property type="evidence" value="ECO:0007669"/>
    <property type="project" value="InterPro"/>
</dbReference>
<dbReference type="eggNOG" id="COG1814">
    <property type="taxonomic scope" value="Bacteria"/>
</dbReference>
<dbReference type="AlphaFoldDB" id="S5YTY8"/>
<dbReference type="PANTHER" id="PTHR31851">
    <property type="entry name" value="FE(2+)/MN(2+) TRANSPORTER PCL1"/>
    <property type="match status" value="1"/>
</dbReference>
<feature type="transmembrane region" description="Helical" evidence="5">
    <location>
        <begin position="157"/>
        <end position="178"/>
    </location>
</feature>
<evidence type="ECO:0000313" key="6">
    <source>
        <dbReference type="EMBL" id="AGT08691.1"/>
    </source>
</evidence>
<dbReference type="KEGG" id="pami:JCM7686_1590"/>
<keyword evidence="4 5" id="KW-0472">Membrane</keyword>
<keyword evidence="7" id="KW-1185">Reference proteome</keyword>
<sequence length="240" mass="24468">MNRPHHLPDPSAHPDDPHYVGRLGWLRAAVLGANDGIVSTGAIIMGVAAAEPSPRAILIAGVAGLTAGAMSMAAGEYVSVHSQSDTERADIERERQALRDMPEDELHELAAIYEERGMTPATALQAAREVSEHDALGAHIRDELGLTEASAANPLQAALTSAVTFSTAGAVPLLAAIIAPIEHVLIAVLLATVVALGILGAIGAKAGGAPMGRAALRVMVWGTIALGITAAVGKIFGVAA</sequence>
<gene>
    <name evidence="6" type="ORF">JCM7686_1590</name>
</gene>
<protein>
    <submittedName>
        <fullName evidence="6">Manganese/iron transporter</fullName>
    </submittedName>
</protein>
<keyword evidence="2 5" id="KW-0812">Transmembrane</keyword>
<dbReference type="PATRIC" id="fig|1367847.3.peg.1565"/>
<accession>S5YTY8</accession>
<feature type="transmembrane region" description="Helical" evidence="5">
    <location>
        <begin position="28"/>
        <end position="50"/>
    </location>
</feature>
<dbReference type="Proteomes" id="UP000015480">
    <property type="component" value="Chromosome"/>
</dbReference>